<feature type="transmembrane region" description="Helical" evidence="1">
    <location>
        <begin position="351"/>
        <end position="375"/>
    </location>
</feature>
<protein>
    <submittedName>
        <fullName evidence="2">Uncharacterized protein</fullName>
    </submittedName>
</protein>
<feature type="transmembrane region" description="Helical" evidence="1">
    <location>
        <begin position="197"/>
        <end position="223"/>
    </location>
</feature>
<keyword evidence="1" id="KW-0812">Transmembrane</keyword>
<keyword evidence="1" id="KW-1133">Transmembrane helix</keyword>
<reference evidence="2" key="1">
    <citation type="journal article" date="2014" name="Int. J. Syst. Evol. Microbiol.">
        <title>Complete genome sequence of Corynebacterium casei LMG S-19264T (=DSM 44701T), isolated from a smear-ripened cheese.</title>
        <authorList>
            <consortium name="US DOE Joint Genome Institute (JGI-PGF)"/>
            <person name="Walter F."/>
            <person name="Albersmeier A."/>
            <person name="Kalinowski J."/>
            <person name="Ruckert C."/>
        </authorList>
    </citation>
    <scope>NUCLEOTIDE SEQUENCE</scope>
    <source>
        <strain evidence="2">CGMCC 1.10749</strain>
    </source>
</reference>
<dbReference type="RefSeq" id="WP_035948840.1">
    <property type="nucleotide sequence ID" value="NZ_BMEA01000002.1"/>
</dbReference>
<sequence>MSRGSSQRPWWRHADVVGGVVASVLATVVGVVSLRAWEWRPGVPPSLVGDSPVVLTQIDEILVHGWFWESAFVGFPWGQNASFFPELNVIHVLGVKALGLLGGDAATTGSAYFLLGYPLVALTTYLLARSERLRRPASVVVAVLFAAAPYHAERFEHLWLASYWTLPLGVWVALGVARGRSPLAPGQPRGRRFVLTLLALTLVGLSGAYYAGFTLILLAVALVLRPGSTGRARSLRGGLISMVWLAAVTALPLVAAKIGMAGTSSTGPRPATRTALESERYAGRLIDLLLPWEGHRVEPLAALTQAYRDAGRPVTETLALGIVGVVGATALVLVGLRSLTSGNRAPERLRLWTAMWVATAAFYTVGGLGSVVALFATPQLRAWSRLSLVLLLLGLLAVGHWLSRPRGRRMAVALAALTLVVGVLDQTNPSRAPRYDDIATQLDGIRDYTGSLAAATSTGCGVLQLPVMRFPEGYLPQGYEANAQLVQHLTDRRLAWSHGGMSGTRAGDWTVGIELSDPSALVAGLRAAGFCAVEVDGAGVDPGSPAVTALTSRLGAPVARTPDGRLQAWVLPDDARGTAADRERLLSPVVVGLVAGAITVDDRDVSQESGPRAGITTSNLSGETVRGVTVTMNVTALGAAARDVVVRRGDEVLARVTAVADRPTPLELVVDAPVGYQRLTVTVDGDPQRNAADRSVSARFENLRVRASTAARVVSTHDQARTRAVFP</sequence>
<feature type="transmembrane region" description="Helical" evidence="1">
    <location>
        <begin position="318"/>
        <end position="339"/>
    </location>
</feature>
<feature type="transmembrane region" description="Helical" evidence="1">
    <location>
        <begin position="16"/>
        <end position="37"/>
    </location>
</feature>
<organism evidence="2 3">
    <name type="scientific">Knoellia flava</name>
    <dbReference type="NCBI Taxonomy" id="913969"/>
    <lineage>
        <taxon>Bacteria</taxon>
        <taxon>Bacillati</taxon>
        <taxon>Actinomycetota</taxon>
        <taxon>Actinomycetes</taxon>
        <taxon>Micrococcales</taxon>
        <taxon>Intrasporangiaceae</taxon>
        <taxon>Knoellia</taxon>
    </lineage>
</organism>
<feature type="transmembrane region" description="Helical" evidence="1">
    <location>
        <begin position="135"/>
        <end position="152"/>
    </location>
</feature>
<gene>
    <name evidence="2" type="ORF">GCM10011314_25710</name>
</gene>
<name>A0A8H9KTA0_9MICO</name>
<dbReference type="Proteomes" id="UP000628079">
    <property type="component" value="Unassembled WGS sequence"/>
</dbReference>
<evidence type="ECO:0000256" key="1">
    <source>
        <dbReference type="SAM" id="Phobius"/>
    </source>
</evidence>
<dbReference type="EMBL" id="BMEA01000002">
    <property type="protein sequence ID" value="GGB84897.1"/>
    <property type="molecule type" value="Genomic_DNA"/>
</dbReference>
<evidence type="ECO:0000313" key="3">
    <source>
        <dbReference type="Proteomes" id="UP000628079"/>
    </source>
</evidence>
<feature type="transmembrane region" description="Helical" evidence="1">
    <location>
        <begin position="110"/>
        <end position="128"/>
    </location>
</feature>
<accession>A0A8H9KTA0</accession>
<reference evidence="2" key="2">
    <citation type="submission" date="2020-09" db="EMBL/GenBank/DDBJ databases">
        <authorList>
            <person name="Sun Q."/>
            <person name="Zhou Y."/>
        </authorList>
    </citation>
    <scope>NUCLEOTIDE SEQUENCE</scope>
    <source>
        <strain evidence="2">CGMCC 1.10749</strain>
    </source>
</reference>
<feature type="transmembrane region" description="Helical" evidence="1">
    <location>
        <begin position="235"/>
        <end position="255"/>
    </location>
</feature>
<keyword evidence="1" id="KW-0472">Membrane</keyword>
<comment type="caution">
    <text evidence="2">The sequence shown here is derived from an EMBL/GenBank/DDBJ whole genome shotgun (WGS) entry which is preliminary data.</text>
</comment>
<feature type="transmembrane region" description="Helical" evidence="1">
    <location>
        <begin position="158"/>
        <end position="177"/>
    </location>
</feature>
<evidence type="ECO:0000313" key="2">
    <source>
        <dbReference type="EMBL" id="GGB84897.1"/>
    </source>
</evidence>
<feature type="transmembrane region" description="Helical" evidence="1">
    <location>
        <begin position="382"/>
        <end position="402"/>
    </location>
</feature>
<proteinExistence type="predicted"/>
<dbReference type="AlphaFoldDB" id="A0A8H9KTA0"/>